<keyword evidence="5 10" id="KW-0418">Kinase</keyword>
<evidence type="ECO:0000313" key="10">
    <source>
        <dbReference type="EMBL" id="AWV08754.1"/>
    </source>
</evidence>
<evidence type="ECO:0000256" key="3">
    <source>
        <dbReference type="ARBA" id="ARBA00022679"/>
    </source>
</evidence>
<dbReference type="InterPro" id="IPR011009">
    <property type="entry name" value="Kinase-like_dom_sf"/>
</dbReference>
<evidence type="ECO:0000256" key="5">
    <source>
        <dbReference type="ARBA" id="ARBA00022777"/>
    </source>
</evidence>
<keyword evidence="4" id="KW-0547">Nucleotide-binding</keyword>
<evidence type="ECO:0000256" key="1">
    <source>
        <dbReference type="ARBA" id="ARBA00012513"/>
    </source>
</evidence>
<dbReference type="Gene3D" id="1.10.510.10">
    <property type="entry name" value="Transferase(Phosphotransferase) domain 1"/>
    <property type="match status" value="1"/>
</dbReference>
<dbReference type="Pfam" id="PF01163">
    <property type="entry name" value="RIO1"/>
    <property type="match status" value="1"/>
</dbReference>
<dbReference type="AlphaFoldDB" id="A0A2U9TD10"/>
<evidence type="ECO:0000256" key="7">
    <source>
        <dbReference type="ARBA" id="ARBA00047899"/>
    </source>
</evidence>
<evidence type="ECO:0000259" key="9">
    <source>
        <dbReference type="Pfam" id="PF01163"/>
    </source>
</evidence>
<evidence type="ECO:0000256" key="8">
    <source>
        <dbReference type="ARBA" id="ARBA00048679"/>
    </source>
</evidence>
<keyword evidence="6" id="KW-0067">ATP-binding</keyword>
<dbReference type="EMBL" id="CP029843">
    <property type="protein sequence ID" value="AWV08754.1"/>
    <property type="molecule type" value="Genomic_DNA"/>
</dbReference>
<dbReference type="EC" id="2.7.11.1" evidence="1"/>
<dbReference type="RefSeq" id="WP_111267764.1">
    <property type="nucleotide sequence ID" value="NZ_CP029843.1"/>
</dbReference>
<keyword evidence="3" id="KW-0808">Transferase</keyword>
<dbReference type="InterPro" id="IPR018934">
    <property type="entry name" value="RIO_dom"/>
</dbReference>
<protein>
    <recommendedName>
        <fullName evidence="1">non-specific serine/threonine protein kinase</fullName>
        <ecNumber evidence="1">2.7.11.1</ecNumber>
    </recommendedName>
</protein>
<keyword evidence="11" id="KW-1185">Reference proteome</keyword>
<dbReference type="InterPro" id="IPR052396">
    <property type="entry name" value="Meiotic_Drive_Suppr_Kinase"/>
</dbReference>
<evidence type="ECO:0000256" key="2">
    <source>
        <dbReference type="ARBA" id="ARBA00022527"/>
    </source>
</evidence>
<keyword evidence="2" id="KW-0723">Serine/threonine-protein kinase</keyword>
<gene>
    <name evidence="10" type="ORF">C9I47_3090</name>
</gene>
<organism evidence="10 11">
    <name type="scientific">Marilutibacter maris</name>
    <dbReference type="NCBI Taxonomy" id="1605891"/>
    <lineage>
        <taxon>Bacteria</taxon>
        <taxon>Pseudomonadati</taxon>
        <taxon>Pseudomonadota</taxon>
        <taxon>Gammaproteobacteria</taxon>
        <taxon>Lysobacterales</taxon>
        <taxon>Lysobacteraceae</taxon>
        <taxon>Marilutibacter</taxon>
    </lineage>
</organism>
<sequence>MNTTRLPAVAQRPARLPPRCRTLKRGERLLEPEVYLTRLDGRAAVVKDYSRYRHTPLAPLARVLVRREARALRRLAGWRHAPALLGRIAPLALAIEYVPGIPLSQAAADSPAPVFAQLRGAVARLHAAGITHNDLHPANVLIASGGTPVLIDFASSLRAPHWLRRSPLVRQLRRGDLANVLKMQARLTGIGPGRRQRATLAEPGWVRSIRDGWKRLYRRDRRRAQD</sequence>
<proteinExistence type="predicted"/>
<name>A0A2U9TD10_9GAMM</name>
<dbReference type="PANTHER" id="PTHR37171:SF1">
    <property type="entry name" value="SERINE_THREONINE-PROTEIN KINASE YRZF-RELATED"/>
    <property type="match status" value="1"/>
</dbReference>
<comment type="catalytic activity">
    <reaction evidence="8">
        <text>L-seryl-[protein] + ATP = O-phospho-L-seryl-[protein] + ADP + H(+)</text>
        <dbReference type="Rhea" id="RHEA:17989"/>
        <dbReference type="Rhea" id="RHEA-COMP:9863"/>
        <dbReference type="Rhea" id="RHEA-COMP:11604"/>
        <dbReference type="ChEBI" id="CHEBI:15378"/>
        <dbReference type="ChEBI" id="CHEBI:29999"/>
        <dbReference type="ChEBI" id="CHEBI:30616"/>
        <dbReference type="ChEBI" id="CHEBI:83421"/>
        <dbReference type="ChEBI" id="CHEBI:456216"/>
        <dbReference type="EC" id="2.7.11.1"/>
    </reaction>
</comment>
<evidence type="ECO:0000313" key="11">
    <source>
        <dbReference type="Proteomes" id="UP000249447"/>
    </source>
</evidence>
<evidence type="ECO:0000256" key="4">
    <source>
        <dbReference type="ARBA" id="ARBA00022741"/>
    </source>
</evidence>
<dbReference type="GO" id="GO:0016301">
    <property type="term" value="F:kinase activity"/>
    <property type="evidence" value="ECO:0007669"/>
    <property type="project" value="UniProtKB-KW"/>
</dbReference>
<dbReference type="OrthoDB" id="9801841at2"/>
<dbReference type="Proteomes" id="UP000249447">
    <property type="component" value="Chromosome"/>
</dbReference>
<dbReference type="PANTHER" id="PTHR37171">
    <property type="entry name" value="SERINE/THREONINE-PROTEIN KINASE YRZF-RELATED"/>
    <property type="match status" value="1"/>
</dbReference>
<comment type="catalytic activity">
    <reaction evidence="7">
        <text>L-threonyl-[protein] + ATP = O-phospho-L-threonyl-[protein] + ADP + H(+)</text>
        <dbReference type="Rhea" id="RHEA:46608"/>
        <dbReference type="Rhea" id="RHEA-COMP:11060"/>
        <dbReference type="Rhea" id="RHEA-COMP:11605"/>
        <dbReference type="ChEBI" id="CHEBI:15378"/>
        <dbReference type="ChEBI" id="CHEBI:30013"/>
        <dbReference type="ChEBI" id="CHEBI:30616"/>
        <dbReference type="ChEBI" id="CHEBI:61977"/>
        <dbReference type="ChEBI" id="CHEBI:456216"/>
        <dbReference type="EC" id="2.7.11.1"/>
    </reaction>
</comment>
<accession>A0A2U9TD10</accession>
<feature type="domain" description="RIO-type" evidence="9">
    <location>
        <begin position="52"/>
        <end position="166"/>
    </location>
</feature>
<evidence type="ECO:0000256" key="6">
    <source>
        <dbReference type="ARBA" id="ARBA00022840"/>
    </source>
</evidence>
<dbReference type="SUPFAM" id="SSF56112">
    <property type="entry name" value="Protein kinase-like (PK-like)"/>
    <property type="match status" value="1"/>
</dbReference>
<reference evidence="10 11" key="1">
    <citation type="submission" date="2018-05" db="EMBL/GenBank/DDBJ databases">
        <title>The complete genome of Lysobacter maris HZ9B, a marine bacterium antagonistic against terrestrial plant pathogens.</title>
        <authorList>
            <person name="Zhang X.-Q."/>
        </authorList>
    </citation>
    <scope>NUCLEOTIDE SEQUENCE [LARGE SCALE GENOMIC DNA]</scope>
    <source>
        <strain evidence="10 11">HZ9B</strain>
    </source>
</reference>
<dbReference type="KEGG" id="lmb:C9I47_3090"/>